<dbReference type="RefSeq" id="WP_133209765.1">
    <property type="nucleotide sequence ID" value="NZ_SMSE01000001.1"/>
</dbReference>
<evidence type="ECO:0000313" key="3">
    <source>
        <dbReference type="Proteomes" id="UP000295554"/>
    </source>
</evidence>
<dbReference type="InterPro" id="IPR032710">
    <property type="entry name" value="NTF2-like_dom_sf"/>
</dbReference>
<gene>
    <name evidence="2" type="ORF">E2F43_03980</name>
</gene>
<evidence type="ECO:0000313" key="2">
    <source>
        <dbReference type="EMBL" id="TDG15400.1"/>
    </source>
</evidence>
<evidence type="ECO:0000259" key="1">
    <source>
        <dbReference type="Pfam" id="PF13577"/>
    </source>
</evidence>
<comment type="caution">
    <text evidence="2">The sequence shown here is derived from an EMBL/GenBank/DDBJ whole genome shotgun (WGS) entry which is preliminary data.</text>
</comment>
<name>A0A4R5LVG8_9GAMM</name>
<dbReference type="SUPFAM" id="SSF54427">
    <property type="entry name" value="NTF2-like"/>
    <property type="match status" value="1"/>
</dbReference>
<sequence length="141" mass="15851">MSPERAIENLIYRYAELIDQGDLAAIGELLRRARFVGPEGEVHAEGGEAIAAIYRAFTRLHDDGTPLSHHVTSNLIIEVDGDTARSRSYFTVFQATQSLPLQPVMAGRYRDEFCRDEAGWYFTSRQIIPRLSGDLSQHLKA</sequence>
<organism evidence="2 3">
    <name type="scientific">Seongchinamella unica</name>
    <dbReference type="NCBI Taxonomy" id="2547392"/>
    <lineage>
        <taxon>Bacteria</taxon>
        <taxon>Pseudomonadati</taxon>
        <taxon>Pseudomonadota</taxon>
        <taxon>Gammaproteobacteria</taxon>
        <taxon>Cellvibrionales</taxon>
        <taxon>Halieaceae</taxon>
        <taxon>Seongchinamella</taxon>
    </lineage>
</organism>
<accession>A0A4R5LVG8</accession>
<dbReference type="Gene3D" id="3.10.450.50">
    <property type="match status" value="1"/>
</dbReference>
<protein>
    <submittedName>
        <fullName evidence="2">Nuclear transport factor 2 family protein</fullName>
    </submittedName>
</protein>
<dbReference type="Proteomes" id="UP000295554">
    <property type="component" value="Unassembled WGS sequence"/>
</dbReference>
<dbReference type="Pfam" id="PF13577">
    <property type="entry name" value="SnoaL_4"/>
    <property type="match status" value="1"/>
</dbReference>
<dbReference type="OrthoDB" id="7605094at2"/>
<dbReference type="CDD" id="cd00531">
    <property type="entry name" value="NTF2_like"/>
    <property type="match status" value="1"/>
</dbReference>
<dbReference type="EMBL" id="SMSE01000001">
    <property type="protein sequence ID" value="TDG15400.1"/>
    <property type="molecule type" value="Genomic_DNA"/>
</dbReference>
<dbReference type="AlphaFoldDB" id="A0A4R5LVG8"/>
<keyword evidence="3" id="KW-1185">Reference proteome</keyword>
<reference evidence="2 3" key="1">
    <citation type="submission" date="2019-03" db="EMBL/GenBank/DDBJ databases">
        <title>Seongchinamella monodicae gen. nov., sp. nov., a novel member of the Gammaproteobacteria isolated from a tidal mudflat of beach.</title>
        <authorList>
            <person name="Yang H.G."/>
            <person name="Kang J.W."/>
            <person name="Lee S.D."/>
        </authorList>
    </citation>
    <scope>NUCLEOTIDE SEQUENCE [LARGE SCALE GENOMIC DNA]</scope>
    <source>
        <strain evidence="2 3">GH4-78</strain>
    </source>
</reference>
<proteinExistence type="predicted"/>
<feature type="domain" description="SnoaL-like" evidence="1">
    <location>
        <begin position="4"/>
        <end position="125"/>
    </location>
</feature>
<dbReference type="InterPro" id="IPR037401">
    <property type="entry name" value="SnoaL-like"/>
</dbReference>